<dbReference type="KEGG" id="amx:AM2010_1937"/>
<name>A0A0G3XBK5_9SPHN</name>
<gene>
    <name evidence="2" type="ORF">AM2010_1937</name>
</gene>
<dbReference type="RefSeq" id="WP_169747786.1">
    <property type="nucleotide sequence ID" value="NZ_CP011805.1"/>
</dbReference>
<proteinExistence type="predicted"/>
<accession>A0A0G3XBK5</accession>
<reference evidence="2 3" key="1">
    <citation type="submission" date="2015-06" db="EMBL/GenBank/DDBJ databases">
        <authorList>
            <person name="Kim K.M."/>
        </authorList>
    </citation>
    <scope>NUCLEOTIDE SEQUENCE [LARGE SCALE GENOMIC DNA]</scope>
    <source>
        <strain evidence="2 3">KCTC 22370</strain>
    </source>
</reference>
<keyword evidence="3" id="KW-1185">Reference proteome</keyword>
<organism evidence="2 3">
    <name type="scientific">Pelagerythrobacter marensis</name>
    <dbReference type="NCBI Taxonomy" id="543877"/>
    <lineage>
        <taxon>Bacteria</taxon>
        <taxon>Pseudomonadati</taxon>
        <taxon>Pseudomonadota</taxon>
        <taxon>Alphaproteobacteria</taxon>
        <taxon>Sphingomonadales</taxon>
        <taxon>Erythrobacteraceae</taxon>
        <taxon>Pelagerythrobacter</taxon>
    </lineage>
</organism>
<dbReference type="Proteomes" id="UP000037643">
    <property type="component" value="Chromosome"/>
</dbReference>
<dbReference type="PATRIC" id="fig|543877.4.peg.1966"/>
<dbReference type="EMBL" id="CP011805">
    <property type="protein sequence ID" value="AKM07999.1"/>
    <property type="molecule type" value="Genomic_DNA"/>
</dbReference>
<feature type="region of interest" description="Disordered" evidence="1">
    <location>
        <begin position="1"/>
        <end position="21"/>
    </location>
</feature>
<protein>
    <submittedName>
        <fullName evidence="2">Uncharacterized protein</fullName>
    </submittedName>
</protein>
<evidence type="ECO:0000313" key="2">
    <source>
        <dbReference type="EMBL" id="AKM07999.1"/>
    </source>
</evidence>
<dbReference type="AlphaFoldDB" id="A0A0G3XBK5"/>
<evidence type="ECO:0000256" key="1">
    <source>
        <dbReference type="SAM" id="MobiDB-lite"/>
    </source>
</evidence>
<evidence type="ECO:0000313" key="3">
    <source>
        <dbReference type="Proteomes" id="UP000037643"/>
    </source>
</evidence>
<sequence>MSSQSFRSSRPDGWTQPRPYRDATLRLMTHGPIQPMEEEPGFLARLFGLR</sequence>